<gene>
    <name evidence="2" type="ORF">LLUT_LOCUS31013</name>
</gene>
<dbReference type="AlphaFoldDB" id="A0AAV1YA50"/>
<feature type="compositionally biased region" description="Polar residues" evidence="1">
    <location>
        <begin position="142"/>
        <end position="164"/>
    </location>
</feature>
<accession>A0AAV1YA50</accession>
<proteinExistence type="predicted"/>
<feature type="compositionally biased region" description="Basic and acidic residues" evidence="1">
    <location>
        <begin position="107"/>
        <end position="120"/>
    </location>
</feature>
<sequence length="273" mass="31462">MTYIIVYHLSKRKFLSIRYRLNIAPKHPYLTRLQSKLMADQESSSQDNRSELAEIKEQMNQMMKIILDLQKARDTEADTSAKGTKQPQHSQQSTQKGDPKIITGNNRRKDVIIMYEDKTDNQGGQQSHYEESDDENEDPTHGRTTNYQEEAKTSKGTSESSPSQDKAELELIKERLRAIDGTNFPDVKNLFEMCLVPDVVLPPKFKTPEFEKYDGTSCPKIHLHMYTRKMTAYHGNDQIKNDRGSHELVHSSQEGSDQNLHRLIQCLHEAIQI</sequence>
<evidence type="ECO:0000256" key="1">
    <source>
        <dbReference type="SAM" id="MobiDB-lite"/>
    </source>
</evidence>
<keyword evidence="3" id="KW-1185">Reference proteome</keyword>
<reference evidence="2 3" key="1">
    <citation type="submission" date="2024-03" db="EMBL/GenBank/DDBJ databases">
        <authorList>
            <person name="Martinez-Hernandez J."/>
        </authorList>
    </citation>
    <scope>NUCLEOTIDE SEQUENCE [LARGE SCALE GENOMIC DNA]</scope>
</reference>
<feature type="region of interest" description="Disordered" evidence="1">
    <location>
        <begin position="72"/>
        <end position="167"/>
    </location>
</feature>
<comment type="caution">
    <text evidence="2">The sequence shown here is derived from an EMBL/GenBank/DDBJ whole genome shotgun (WGS) entry which is preliminary data.</text>
</comment>
<feature type="compositionally biased region" description="Polar residues" evidence="1">
    <location>
        <begin position="81"/>
        <end position="96"/>
    </location>
</feature>
<name>A0AAV1YA50_LUPLU</name>
<dbReference type="Proteomes" id="UP001497480">
    <property type="component" value="Unassembled WGS sequence"/>
</dbReference>
<dbReference type="EMBL" id="CAXHTB010000022">
    <property type="protein sequence ID" value="CAL0329953.1"/>
    <property type="molecule type" value="Genomic_DNA"/>
</dbReference>
<evidence type="ECO:0000313" key="3">
    <source>
        <dbReference type="Proteomes" id="UP001497480"/>
    </source>
</evidence>
<organism evidence="2 3">
    <name type="scientific">Lupinus luteus</name>
    <name type="common">European yellow lupine</name>
    <dbReference type="NCBI Taxonomy" id="3873"/>
    <lineage>
        <taxon>Eukaryota</taxon>
        <taxon>Viridiplantae</taxon>
        <taxon>Streptophyta</taxon>
        <taxon>Embryophyta</taxon>
        <taxon>Tracheophyta</taxon>
        <taxon>Spermatophyta</taxon>
        <taxon>Magnoliopsida</taxon>
        <taxon>eudicotyledons</taxon>
        <taxon>Gunneridae</taxon>
        <taxon>Pentapetalae</taxon>
        <taxon>rosids</taxon>
        <taxon>fabids</taxon>
        <taxon>Fabales</taxon>
        <taxon>Fabaceae</taxon>
        <taxon>Papilionoideae</taxon>
        <taxon>50 kb inversion clade</taxon>
        <taxon>genistoids sensu lato</taxon>
        <taxon>core genistoids</taxon>
        <taxon>Genisteae</taxon>
        <taxon>Lupinus</taxon>
    </lineage>
</organism>
<evidence type="ECO:0000313" key="2">
    <source>
        <dbReference type="EMBL" id="CAL0329953.1"/>
    </source>
</evidence>
<protein>
    <submittedName>
        <fullName evidence="2">Uncharacterized protein</fullName>
    </submittedName>
</protein>